<dbReference type="Gene3D" id="3.40.50.300">
    <property type="entry name" value="P-loop containing nucleotide triphosphate hydrolases"/>
    <property type="match status" value="1"/>
</dbReference>
<dbReference type="PANTHER" id="PTHR46406:SF1">
    <property type="entry name" value="NITRIC OXIDE-ASSOCIATED PROTEIN 1"/>
    <property type="match status" value="1"/>
</dbReference>
<feature type="domain" description="G" evidence="2">
    <location>
        <begin position="311"/>
        <end position="400"/>
    </location>
</feature>
<dbReference type="SUPFAM" id="SSF52540">
    <property type="entry name" value="P-loop containing nucleoside triphosphate hydrolases"/>
    <property type="match status" value="1"/>
</dbReference>
<name>A0A9N9A448_9GLOM</name>
<evidence type="ECO:0000259" key="2">
    <source>
        <dbReference type="Pfam" id="PF01926"/>
    </source>
</evidence>
<keyword evidence="4" id="KW-1185">Reference proteome</keyword>
<dbReference type="AlphaFoldDB" id="A0A9N9A448"/>
<dbReference type="InterPro" id="IPR027417">
    <property type="entry name" value="P-loop_NTPase"/>
</dbReference>
<evidence type="ECO:0000313" key="3">
    <source>
        <dbReference type="EMBL" id="CAG8519034.1"/>
    </source>
</evidence>
<dbReference type="GO" id="GO:0005525">
    <property type="term" value="F:GTP binding"/>
    <property type="evidence" value="ECO:0007669"/>
    <property type="project" value="InterPro"/>
</dbReference>
<feature type="region of interest" description="Disordered" evidence="1">
    <location>
        <begin position="55"/>
        <end position="78"/>
    </location>
</feature>
<accession>A0A9N9A448</accession>
<dbReference type="OrthoDB" id="1696305at2759"/>
<sequence length="590" mass="67038">MFRRQFFTYFRYLFYEKILLQYNPTLQVKPQIISRLSTSLERRIHLNATKINFLNNDDKNNSSSESQEDDPFKKPKEGDKCPGCGAIFQAQDETKAGYLVTNMSRLMEDDNYNNITNNSFEKYKRKRAAEQGTFDKVFAAMDEENKRLLYPLGLPDSADSENQIIGKVKQPRNPRVFCQRCYNLMHKNRLPSPNWQDALVGSDTSFLKFLAKKPNSIVLTVVDIFDFPGSLLAHLEKLIGTRTRNIIVANKIDILPKDIHYDRIKKWIAFELEGLGFTNVVDIHLTSAVKNLGVRELVNTIAEMRSASDDVYLVGCTNVGKSELMNSFLRTSAVGGWQHKVTASLVPGTTMGMLGLPLSIFNGAFGKTLEVKHYFKVSKHIYDTPGIVNESQLLHLLTHEELKLVIPRTRIKPLTYRIEPGKSIFFGGLGRIDYVYGNVPILFTIFSKIPVHITNITRANEFCDNLANGIQQSVIVPPMGPPERILSFPPMQPVRKRILVDGRHGGIGVKDIVFSGVGWASISGTFENAELSVHSAGGKGVFLRHHPLLPYEYRGRVEKLLVNRVLVKTNRNYNYGQVHHVRDLREPRRW</sequence>
<evidence type="ECO:0000256" key="1">
    <source>
        <dbReference type="SAM" id="MobiDB-lite"/>
    </source>
</evidence>
<reference evidence="3" key="1">
    <citation type="submission" date="2021-06" db="EMBL/GenBank/DDBJ databases">
        <authorList>
            <person name="Kallberg Y."/>
            <person name="Tangrot J."/>
            <person name="Rosling A."/>
        </authorList>
    </citation>
    <scope>NUCLEOTIDE SEQUENCE</scope>
    <source>
        <strain evidence="3">FL130A</strain>
    </source>
</reference>
<comment type="caution">
    <text evidence="3">The sequence shown here is derived from an EMBL/GenBank/DDBJ whole genome shotgun (WGS) entry which is preliminary data.</text>
</comment>
<dbReference type="InterPro" id="IPR052807">
    <property type="entry name" value="Mito_transl_resp_regulator"/>
</dbReference>
<proteinExistence type="predicted"/>
<organism evidence="3 4">
    <name type="scientific">Ambispora leptoticha</name>
    <dbReference type="NCBI Taxonomy" id="144679"/>
    <lineage>
        <taxon>Eukaryota</taxon>
        <taxon>Fungi</taxon>
        <taxon>Fungi incertae sedis</taxon>
        <taxon>Mucoromycota</taxon>
        <taxon>Glomeromycotina</taxon>
        <taxon>Glomeromycetes</taxon>
        <taxon>Archaeosporales</taxon>
        <taxon>Ambisporaceae</taxon>
        <taxon>Ambispora</taxon>
    </lineage>
</organism>
<dbReference type="InterPro" id="IPR006073">
    <property type="entry name" value="GTP-bd"/>
</dbReference>
<dbReference type="CDD" id="cd01855">
    <property type="entry name" value="YqeH"/>
    <property type="match status" value="1"/>
</dbReference>
<dbReference type="PANTHER" id="PTHR46406">
    <property type="entry name" value="NITRIC OXIDE-ASSOCIATED PROTEIN 1"/>
    <property type="match status" value="1"/>
</dbReference>
<gene>
    <name evidence="3" type="ORF">ALEPTO_LOCUS4367</name>
</gene>
<dbReference type="Pfam" id="PF01926">
    <property type="entry name" value="MMR_HSR1"/>
    <property type="match status" value="1"/>
</dbReference>
<evidence type="ECO:0000313" key="4">
    <source>
        <dbReference type="Proteomes" id="UP000789508"/>
    </source>
</evidence>
<protein>
    <submittedName>
        <fullName evidence="3">9319_t:CDS:1</fullName>
    </submittedName>
</protein>
<dbReference type="EMBL" id="CAJVPS010000993">
    <property type="protein sequence ID" value="CAG8519034.1"/>
    <property type="molecule type" value="Genomic_DNA"/>
</dbReference>
<dbReference type="Proteomes" id="UP000789508">
    <property type="component" value="Unassembled WGS sequence"/>
</dbReference>